<evidence type="ECO:0000259" key="2">
    <source>
        <dbReference type="PROSITE" id="PS50804"/>
    </source>
</evidence>
<feature type="compositionally biased region" description="Gly residues" evidence="1">
    <location>
        <begin position="154"/>
        <end position="165"/>
    </location>
</feature>
<proteinExistence type="predicted"/>
<feature type="domain" description="SCAN box" evidence="2">
    <location>
        <begin position="2"/>
        <end position="48"/>
    </location>
</feature>
<name>A0A674JYT6_9SAUR</name>
<organism evidence="3 4">
    <name type="scientific">Terrapene triunguis</name>
    <name type="common">Three-toed box turtle</name>
    <dbReference type="NCBI Taxonomy" id="2587831"/>
    <lineage>
        <taxon>Eukaryota</taxon>
        <taxon>Metazoa</taxon>
        <taxon>Chordata</taxon>
        <taxon>Craniata</taxon>
        <taxon>Vertebrata</taxon>
        <taxon>Euteleostomi</taxon>
        <taxon>Archelosauria</taxon>
        <taxon>Testudinata</taxon>
        <taxon>Testudines</taxon>
        <taxon>Cryptodira</taxon>
        <taxon>Durocryptodira</taxon>
        <taxon>Testudinoidea</taxon>
        <taxon>Emydidae</taxon>
        <taxon>Terrapene</taxon>
    </lineage>
</organism>
<evidence type="ECO:0000313" key="3">
    <source>
        <dbReference type="Ensembl" id="ENSTMTP00000025803.1"/>
    </source>
</evidence>
<dbReference type="PROSITE" id="PS50804">
    <property type="entry name" value="SCAN_BOX"/>
    <property type="match status" value="1"/>
</dbReference>
<evidence type="ECO:0000313" key="4">
    <source>
        <dbReference type="Proteomes" id="UP000472274"/>
    </source>
</evidence>
<feature type="region of interest" description="Disordered" evidence="1">
    <location>
        <begin position="114"/>
        <end position="165"/>
    </location>
</feature>
<evidence type="ECO:0000256" key="1">
    <source>
        <dbReference type="SAM" id="MobiDB-lite"/>
    </source>
</evidence>
<reference evidence="3" key="2">
    <citation type="submission" date="2025-09" db="UniProtKB">
        <authorList>
            <consortium name="Ensembl"/>
        </authorList>
    </citation>
    <scope>IDENTIFICATION</scope>
</reference>
<dbReference type="AlphaFoldDB" id="A0A674JYT6"/>
<accession>A0A674JYT6</accession>
<dbReference type="SUPFAM" id="SSF47353">
    <property type="entry name" value="Retrovirus capsid dimerization domain-like"/>
    <property type="match status" value="1"/>
</dbReference>
<protein>
    <recommendedName>
        <fullName evidence="2">SCAN box domain-containing protein</fullName>
    </recommendedName>
</protein>
<keyword evidence="4" id="KW-1185">Reference proteome</keyword>
<dbReference type="InterPro" id="IPR003309">
    <property type="entry name" value="SCAN_dom"/>
</dbReference>
<dbReference type="Proteomes" id="UP000472274">
    <property type="component" value="Unplaced"/>
</dbReference>
<dbReference type="Gene3D" id="1.10.4020.10">
    <property type="entry name" value="DNA breaking-rejoining enzymes"/>
    <property type="match status" value="1"/>
</dbReference>
<dbReference type="Pfam" id="PF02023">
    <property type="entry name" value="SCAN"/>
    <property type="match status" value="1"/>
</dbReference>
<sequence>NPECLTGPQVAEMVALEQFTQILPPGGRAWVRRHRPATLSAAVALMEDYLSAEGAEAPPREAGNLGHAMEVCRGGPLALGHPAAGPVIHDKRGTIGLDGVLAFRALIRQTAQRNTGPLEGGVGNSGNAGPWNHTVCATPQGVTPNIRGLSPGKPGKGPGMPGAPL</sequence>
<dbReference type="InParanoid" id="A0A674JYT6"/>
<dbReference type="GeneTree" id="ENSGT00990000204742"/>
<dbReference type="InterPro" id="IPR038269">
    <property type="entry name" value="SCAN_sf"/>
</dbReference>
<reference evidence="3" key="1">
    <citation type="submission" date="2025-08" db="UniProtKB">
        <authorList>
            <consortium name="Ensembl"/>
        </authorList>
    </citation>
    <scope>IDENTIFICATION</scope>
</reference>
<dbReference type="Ensembl" id="ENSTMTT00000026731.1">
    <property type="protein sequence ID" value="ENSTMTP00000025803.1"/>
    <property type="gene ID" value="ENSTMTG00000018846.1"/>
</dbReference>